<dbReference type="Pfam" id="PF13975">
    <property type="entry name" value="gag-asp_proteas"/>
    <property type="match status" value="1"/>
</dbReference>
<dbReference type="EMBL" id="CM001403">
    <property type="protein sequence ID" value="EHQ30432.1"/>
    <property type="molecule type" value="Genomic_DNA"/>
</dbReference>
<accession>H1Y7U6</accession>
<dbReference type="SUPFAM" id="SSF50630">
    <property type="entry name" value="Acid proteases"/>
    <property type="match status" value="1"/>
</dbReference>
<evidence type="ECO:0008006" key="3">
    <source>
        <dbReference type="Google" id="ProtNLM"/>
    </source>
</evidence>
<dbReference type="InterPro" id="IPR021109">
    <property type="entry name" value="Peptidase_aspartic_dom_sf"/>
</dbReference>
<evidence type="ECO:0000313" key="1">
    <source>
        <dbReference type="EMBL" id="EHQ30432.1"/>
    </source>
</evidence>
<reference evidence="1" key="1">
    <citation type="submission" date="2011-09" db="EMBL/GenBank/DDBJ databases">
        <title>The permanent draft genome of Mucilaginibacter paludis DSM 18603.</title>
        <authorList>
            <consortium name="US DOE Joint Genome Institute (JGI-PGF)"/>
            <person name="Lucas S."/>
            <person name="Han J."/>
            <person name="Lapidus A."/>
            <person name="Bruce D."/>
            <person name="Goodwin L."/>
            <person name="Pitluck S."/>
            <person name="Peters L."/>
            <person name="Kyrpides N."/>
            <person name="Mavromatis K."/>
            <person name="Ivanova N."/>
            <person name="Mikhailova N."/>
            <person name="Held B."/>
            <person name="Detter J.C."/>
            <person name="Tapia R."/>
            <person name="Han C."/>
            <person name="Land M."/>
            <person name="Hauser L."/>
            <person name="Markowitz V."/>
            <person name="Cheng J.-F."/>
            <person name="Hugenholtz P."/>
            <person name="Woyke T."/>
            <person name="Wu D."/>
            <person name="Tindall B."/>
            <person name="Brambilla E."/>
            <person name="Klenk H.-P."/>
            <person name="Eisen J.A."/>
        </authorList>
    </citation>
    <scope>NUCLEOTIDE SEQUENCE [LARGE SCALE GENOMIC DNA]</scope>
    <source>
        <strain evidence="1">DSM 18603</strain>
    </source>
</reference>
<dbReference type="eggNOG" id="COG3577">
    <property type="taxonomic scope" value="Bacteria"/>
</dbReference>
<sequence>MKYPIVFILFMAINTLGLAQNMNYGGLVTDNYYEELPYEFINGKIVIEIEIGGHQKKFLLDTGAPCQISREIADELNIGQKNSSKVIDAYGNTNINGIDLIKSIKLGGTEFNNVPTLIGIPEFFKCIGVEGIIGSNLLRKSIIQFISSKKTVVITDDLNRLPFKPSTASRLNTKADNQSSPFIQVKIGDQLNGEFLFDTGDSGLMMISNSYMDNIKQQNIFRKIATGYGANSFGENGAEQRAIKYRISFHNMTIGNIDFKNVITETAYNNHQTGTIGSKLLNYGTITIDFIHAKFYADPTNTENDLNEKSWPLSPAYSDHKLVTGIVWEKLKDSVKPGMQIIAIDGVACEQIDLCNLLTQKSLLFGKEHATITIKNDSGTITKLVIDKE</sequence>
<name>H1Y7U6_9SPHI</name>
<dbReference type="InterPro" id="IPR034122">
    <property type="entry name" value="Retropepsin-like_bacterial"/>
</dbReference>
<dbReference type="CDD" id="cd05483">
    <property type="entry name" value="retropepsin_like_bacteria"/>
    <property type="match status" value="1"/>
</dbReference>
<dbReference type="AlphaFoldDB" id="H1Y7U6"/>
<organism evidence="1 2">
    <name type="scientific">Mucilaginibacter paludis DSM 18603</name>
    <dbReference type="NCBI Taxonomy" id="714943"/>
    <lineage>
        <taxon>Bacteria</taxon>
        <taxon>Pseudomonadati</taxon>
        <taxon>Bacteroidota</taxon>
        <taxon>Sphingobacteriia</taxon>
        <taxon>Sphingobacteriales</taxon>
        <taxon>Sphingobacteriaceae</taxon>
        <taxon>Mucilaginibacter</taxon>
    </lineage>
</organism>
<protein>
    <recommendedName>
        <fullName evidence="3">Peptidase A2 domain-containing protein</fullName>
    </recommendedName>
</protein>
<dbReference type="Gene3D" id="2.40.70.10">
    <property type="entry name" value="Acid Proteases"/>
    <property type="match status" value="2"/>
</dbReference>
<gene>
    <name evidence="1" type="ORF">Mucpa_6378</name>
</gene>
<dbReference type="HOGENOM" id="CLU_056360_1_0_10"/>
<evidence type="ECO:0000313" key="2">
    <source>
        <dbReference type="Proteomes" id="UP000002774"/>
    </source>
</evidence>
<dbReference type="Proteomes" id="UP000002774">
    <property type="component" value="Chromosome"/>
</dbReference>
<keyword evidence="2" id="KW-1185">Reference proteome</keyword>
<proteinExistence type="predicted"/>